<evidence type="ECO:0000256" key="8">
    <source>
        <dbReference type="ARBA" id="ARBA00023077"/>
    </source>
</evidence>
<evidence type="ECO:0000256" key="6">
    <source>
        <dbReference type="ARBA" id="ARBA00023004"/>
    </source>
</evidence>
<dbReference type="InterPro" id="IPR012910">
    <property type="entry name" value="Plug_dom"/>
</dbReference>
<dbReference type="SUPFAM" id="SSF56935">
    <property type="entry name" value="Porins"/>
    <property type="match status" value="1"/>
</dbReference>
<evidence type="ECO:0000256" key="5">
    <source>
        <dbReference type="ARBA" id="ARBA00022692"/>
    </source>
</evidence>
<evidence type="ECO:0000256" key="9">
    <source>
        <dbReference type="ARBA" id="ARBA00023136"/>
    </source>
</evidence>
<evidence type="ECO:0000256" key="7">
    <source>
        <dbReference type="ARBA" id="ARBA00023065"/>
    </source>
</evidence>
<evidence type="ECO:0000313" key="15">
    <source>
        <dbReference type="Proteomes" id="UP000183253"/>
    </source>
</evidence>
<dbReference type="PROSITE" id="PS52016">
    <property type="entry name" value="TONB_DEPENDENT_REC_3"/>
    <property type="match status" value="1"/>
</dbReference>
<dbReference type="EMBL" id="FNRI01000007">
    <property type="protein sequence ID" value="SEA83753.1"/>
    <property type="molecule type" value="Genomic_DNA"/>
</dbReference>
<dbReference type="InterPro" id="IPR008969">
    <property type="entry name" value="CarboxyPept-like_regulatory"/>
</dbReference>
<dbReference type="STRING" id="1033731.SAMN05444145_10774"/>
<name>A0A1H4EFE9_9BACT</name>
<evidence type="ECO:0000256" key="12">
    <source>
        <dbReference type="SAM" id="SignalP"/>
    </source>
</evidence>
<dbReference type="SUPFAM" id="SSF49464">
    <property type="entry name" value="Carboxypeptidase regulatory domain-like"/>
    <property type="match status" value="1"/>
</dbReference>
<dbReference type="NCBIfam" id="TIGR04056">
    <property type="entry name" value="OMP_RagA_SusC"/>
    <property type="match status" value="1"/>
</dbReference>
<dbReference type="PANTHER" id="PTHR32552">
    <property type="entry name" value="FERRICHROME IRON RECEPTOR-RELATED"/>
    <property type="match status" value="1"/>
</dbReference>
<keyword evidence="8" id="KW-0798">TonB box</keyword>
<keyword evidence="12" id="KW-0732">Signal</keyword>
<dbReference type="InterPro" id="IPR039426">
    <property type="entry name" value="TonB-dep_rcpt-like"/>
</dbReference>
<keyword evidence="15" id="KW-1185">Reference proteome</keyword>
<evidence type="ECO:0000259" key="13">
    <source>
        <dbReference type="Pfam" id="PF07715"/>
    </source>
</evidence>
<comment type="similarity">
    <text evidence="11">Belongs to the TonB-dependent receptor family.</text>
</comment>
<dbReference type="InterPro" id="IPR023996">
    <property type="entry name" value="TonB-dep_OMP_SusC/RagA"/>
</dbReference>
<dbReference type="InterPro" id="IPR036942">
    <property type="entry name" value="Beta-barrel_TonB_sf"/>
</dbReference>
<keyword evidence="5 11" id="KW-0812">Transmembrane</keyword>
<dbReference type="Proteomes" id="UP000183253">
    <property type="component" value="Unassembled WGS sequence"/>
</dbReference>
<proteinExistence type="inferred from homology"/>
<comment type="subcellular location">
    <subcellularLocation>
        <location evidence="1 11">Cell outer membrane</location>
        <topology evidence="1 11">Multi-pass membrane protein</topology>
    </subcellularLocation>
</comment>
<dbReference type="GO" id="GO:0006826">
    <property type="term" value="P:iron ion transport"/>
    <property type="evidence" value="ECO:0007669"/>
    <property type="project" value="UniProtKB-KW"/>
</dbReference>
<dbReference type="NCBIfam" id="TIGR04057">
    <property type="entry name" value="SusC_RagA_signa"/>
    <property type="match status" value="1"/>
</dbReference>
<dbReference type="Pfam" id="PF13715">
    <property type="entry name" value="CarbopepD_reg_2"/>
    <property type="match status" value="1"/>
</dbReference>
<dbReference type="Gene3D" id="2.40.170.20">
    <property type="entry name" value="TonB-dependent receptor, beta-barrel domain"/>
    <property type="match status" value="1"/>
</dbReference>
<dbReference type="PANTHER" id="PTHR32552:SF81">
    <property type="entry name" value="TONB-DEPENDENT OUTER MEMBRANE RECEPTOR"/>
    <property type="match status" value="1"/>
</dbReference>
<keyword evidence="4" id="KW-0410">Iron transport</keyword>
<organism evidence="14 15">
    <name type="scientific">Alistipes timonensis JC136</name>
    <dbReference type="NCBI Taxonomy" id="1033731"/>
    <lineage>
        <taxon>Bacteria</taxon>
        <taxon>Pseudomonadati</taxon>
        <taxon>Bacteroidota</taxon>
        <taxon>Bacteroidia</taxon>
        <taxon>Bacteroidales</taxon>
        <taxon>Rikenellaceae</taxon>
        <taxon>Alistipes</taxon>
    </lineage>
</organism>
<reference evidence="14 15" key="1">
    <citation type="submission" date="2016-10" db="EMBL/GenBank/DDBJ databases">
        <authorList>
            <person name="de Groot N.N."/>
        </authorList>
    </citation>
    <scope>NUCLEOTIDE SEQUENCE [LARGE SCALE GENOMIC DNA]</scope>
    <source>
        <strain evidence="14 15">DSM 25383</strain>
    </source>
</reference>
<evidence type="ECO:0000256" key="10">
    <source>
        <dbReference type="ARBA" id="ARBA00023237"/>
    </source>
</evidence>
<sequence length="1113" mass="123022">MFAKQYIRTLLTGVALILGTLAAEAQSRSVTGTVFNDDGKTPLVGCTIIVQGTTTGTTTEANGSYSIKVNGNDAVLVFQSLGYETQTIPVGSRTTIDVTMKESATKIADVVVTALGLTREEKSLGYAVSKVSSDAINASVASNWIANMNGKVAGLSMTSAGTGPGGTMRVTLRGDASLNYGSNEALFVVDGVPILSGSTATTSDTNYANGDAPVDFGNAVADLNPDDIESVSVLKGPSATALYGSRAANGAIVITTKSGRTDKGWGVTYNGSVSFERAGFWPDFQDEYGVSAVTTSQTNRHVSAWGLPGSMTLDGRPVKQQISRYAFGEKFDASQKRYLYLSKNWDTGEFTPLPWVYADDWYTGIFETGVTYTNSVSVEGSSGKGTSARFSFTDSRNEWILPNTGYNRQAYALTLNQKLSKHLDLSVKATFSRRQSDNMPVAGYDESSAMYGLLWGYNVNPMRAYRDEYFQGRYTRENYDLGAMSSTDPYNVQSSLVYNSLGGHNPYRVLYEELNTLVRNRVYGNVALTAHLLPGLDLTLRGGMDMNNDFRTQQKPKMTADYLNGMYREQTVREYEFNIDFLLKYQRAFLNDRLTLSAAVGGNEMRYSYATTKITAPELEIDGVYKLKNSAVTLVTDASRREKGVHSIYEFVNLGWDDTYFLDITCRTDWSSTLHPTKWSYTYPSVSASVLLDKALKINTPYVNMLKVRASWANVGNDTSPYSLYDAYSKTSLPGGFTLPSTLKDAYINPENVESWEVGFEGKFLSNRLNFDVALYKNTTTDQILGVSQSSETGATKVMMNAGRVENKGIEISFRLRPVQTRDLLWEINGNWARNKNKLCELNEGWDPSTPLQTSMGVTIGSRTFVYSYIGEEMHWIYGRDYVRAPKGSTYTDENGTVIDCSGMPIIDPKTGYPSLIEDPNQRIAKVNPDWKAGFGTSVRYKNLSFSAQFTAQMGGNSFSVTNFALSYQGKLKNSLPGREDGLVLKGVNAVDNGDGTVSYNRNNTITENVYIYYNKYQWVRDNTKANTFSTDFLKLKEVRLDYRFPEKWMRKTGFLRSASLGVFATNLFCITNWPQYDPEAAGVVSGSNIYGGIETGSFPMTRTYGFNIKLQF</sequence>
<feature type="domain" description="TonB-dependent receptor plug" evidence="13">
    <location>
        <begin position="123"/>
        <end position="251"/>
    </location>
</feature>
<evidence type="ECO:0000256" key="11">
    <source>
        <dbReference type="PROSITE-ProRule" id="PRU01360"/>
    </source>
</evidence>
<dbReference type="RefSeq" id="WP_010265286.1">
    <property type="nucleotide sequence ID" value="NZ_CAEG01000016.1"/>
</dbReference>
<keyword evidence="9 11" id="KW-0472">Membrane</keyword>
<evidence type="ECO:0000256" key="2">
    <source>
        <dbReference type="ARBA" id="ARBA00022448"/>
    </source>
</evidence>
<dbReference type="AlphaFoldDB" id="A0A1H4EFE9"/>
<keyword evidence="7" id="KW-0406">Ion transport</keyword>
<gene>
    <name evidence="14" type="ORF">SAMN05444145_10774</name>
</gene>
<keyword evidence="3 11" id="KW-1134">Transmembrane beta strand</keyword>
<dbReference type="Pfam" id="PF07715">
    <property type="entry name" value="Plug"/>
    <property type="match status" value="1"/>
</dbReference>
<dbReference type="Gene3D" id="2.170.130.10">
    <property type="entry name" value="TonB-dependent receptor, plug domain"/>
    <property type="match status" value="1"/>
</dbReference>
<dbReference type="OrthoDB" id="9768177at2"/>
<dbReference type="InterPro" id="IPR037066">
    <property type="entry name" value="Plug_dom_sf"/>
</dbReference>
<evidence type="ECO:0000256" key="4">
    <source>
        <dbReference type="ARBA" id="ARBA00022496"/>
    </source>
</evidence>
<accession>A0A1H4EFE9</accession>
<keyword evidence="6" id="KW-0408">Iron</keyword>
<dbReference type="GO" id="GO:0009279">
    <property type="term" value="C:cell outer membrane"/>
    <property type="evidence" value="ECO:0007669"/>
    <property type="project" value="UniProtKB-SubCell"/>
</dbReference>
<keyword evidence="2 11" id="KW-0813">Transport</keyword>
<evidence type="ECO:0000256" key="3">
    <source>
        <dbReference type="ARBA" id="ARBA00022452"/>
    </source>
</evidence>
<protein>
    <submittedName>
        <fullName evidence="14">TonB-linked outer membrane protein, SusC/RagA family</fullName>
    </submittedName>
</protein>
<dbReference type="InterPro" id="IPR023997">
    <property type="entry name" value="TonB-dep_OMP_SusC/RagA_CS"/>
</dbReference>
<keyword evidence="10 11" id="KW-0998">Cell outer membrane</keyword>
<evidence type="ECO:0000256" key="1">
    <source>
        <dbReference type="ARBA" id="ARBA00004571"/>
    </source>
</evidence>
<feature type="chain" id="PRO_5010332725" evidence="12">
    <location>
        <begin position="26"/>
        <end position="1113"/>
    </location>
</feature>
<feature type="signal peptide" evidence="12">
    <location>
        <begin position="1"/>
        <end position="25"/>
    </location>
</feature>
<evidence type="ECO:0000313" key="14">
    <source>
        <dbReference type="EMBL" id="SEA83753.1"/>
    </source>
</evidence>
<dbReference type="Gene3D" id="2.60.40.1120">
    <property type="entry name" value="Carboxypeptidase-like, regulatory domain"/>
    <property type="match status" value="1"/>
</dbReference>